<dbReference type="PANTHER" id="PTHR48081:SF8">
    <property type="entry name" value="ALPHA_BETA HYDROLASE FOLD-3 DOMAIN-CONTAINING PROTEIN-RELATED"/>
    <property type="match status" value="1"/>
</dbReference>
<evidence type="ECO:0000259" key="2">
    <source>
        <dbReference type="Pfam" id="PF07859"/>
    </source>
</evidence>
<keyword evidence="1 3" id="KW-0378">Hydrolase</keyword>
<dbReference type="InterPro" id="IPR050300">
    <property type="entry name" value="GDXG_lipolytic_enzyme"/>
</dbReference>
<dbReference type="SUPFAM" id="SSF53474">
    <property type="entry name" value="alpha/beta-Hydrolases"/>
    <property type="match status" value="1"/>
</dbReference>
<dbReference type="Proteomes" id="UP000613580">
    <property type="component" value="Unassembled WGS sequence"/>
</dbReference>
<name>A0A8H6TMS2_MYCCL</name>
<accession>A0A8H6TMS2</accession>
<sequence>MTDAPNVYFAPPLHKRILYALIVFILQKLVIGPATALRRLREARNPPETYPTLIRVYNSRRHLPLRIFFPKSYDRSAPRASALVVSLNYAKAPANPFPGQTADIVALFDAVLADAELLPHIDLSRVGMMGFSAGGTLALTAAATPAVRGRLTAGVVPVYPIVDFSIPRPEKAKTRRYKPALGGVRGATEDSLNGIAPAFGWAYLPDGQDLRDPRLSPSFNDRKDFPRRIWFVGCELDVLGHETWRMACRFAGKREPAMDEPIGQQDLADEGARGAIIVEGDERFAWEVKDEEGEVKWLCVADAAHGFDSAEMMGADEETVQDGLMKRDKLITMTGKWLFA</sequence>
<dbReference type="Gene3D" id="3.40.50.1820">
    <property type="entry name" value="alpha/beta hydrolase"/>
    <property type="match status" value="1"/>
</dbReference>
<evidence type="ECO:0000256" key="1">
    <source>
        <dbReference type="ARBA" id="ARBA00022801"/>
    </source>
</evidence>
<dbReference type="PANTHER" id="PTHR48081">
    <property type="entry name" value="AB HYDROLASE SUPERFAMILY PROTEIN C4A8.06C"/>
    <property type="match status" value="1"/>
</dbReference>
<comment type="caution">
    <text evidence="3">The sequence shown here is derived from an EMBL/GenBank/DDBJ whole genome shotgun (WGS) entry which is preliminary data.</text>
</comment>
<dbReference type="AlphaFoldDB" id="A0A8H6TMS2"/>
<gene>
    <name evidence="3" type="ORF">HMN09_00296300</name>
</gene>
<protein>
    <submittedName>
        <fullName evidence="3">Abhydrolase-3 domain-containing protein</fullName>
    </submittedName>
</protein>
<dbReference type="GO" id="GO:0016787">
    <property type="term" value="F:hydrolase activity"/>
    <property type="evidence" value="ECO:0007669"/>
    <property type="project" value="UniProtKB-KW"/>
</dbReference>
<organism evidence="3 4">
    <name type="scientific">Mycena chlorophos</name>
    <name type="common">Agaric fungus</name>
    <name type="synonym">Agaricus chlorophos</name>
    <dbReference type="NCBI Taxonomy" id="658473"/>
    <lineage>
        <taxon>Eukaryota</taxon>
        <taxon>Fungi</taxon>
        <taxon>Dikarya</taxon>
        <taxon>Basidiomycota</taxon>
        <taxon>Agaricomycotina</taxon>
        <taxon>Agaricomycetes</taxon>
        <taxon>Agaricomycetidae</taxon>
        <taxon>Agaricales</taxon>
        <taxon>Marasmiineae</taxon>
        <taxon>Mycenaceae</taxon>
        <taxon>Mycena</taxon>
    </lineage>
</organism>
<dbReference type="OrthoDB" id="408631at2759"/>
<keyword evidence="4" id="KW-1185">Reference proteome</keyword>
<dbReference type="EMBL" id="JACAZE010000003">
    <property type="protein sequence ID" value="KAF7319567.1"/>
    <property type="molecule type" value="Genomic_DNA"/>
</dbReference>
<feature type="domain" description="Alpha/beta hydrolase fold-3" evidence="2">
    <location>
        <begin position="75"/>
        <end position="253"/>
    </location>
</feature>
<proteinExistence type="predicted"/>
<evidence type="ECO:0000313" key="3">
    <source>
        <dbReference type="EMBL" id="KAF7319567.1"/>
    </source>
</evidence>
<dbReference type="InterPro" id="IPR013094">
    <property type="entry name" value="AB_hydrolase_3"/>
</dbReference>
<dbReference type="InterPro" id="IPR029058">
    <property type="entry name" value="AB_hydrolase_fold"/>
</dbReference>
<reference evidence="3" key="1">
    <citation type="submission" date="2020-05" db="EMBL/GenBank/DDBJ databases">
        <title>Mycena genomes resolve the evolution of fungal bioluminescence.</title>
        <authorList>
            <person name="Tsai I.J."/>
        </authorList>
    </citation>
    <scope>NUCLEOTIDE SEQUENCE</scope>
    <source>
        <strain evidence="3">110903Hualien_Pintung</strain>
    </source>
</reference>
<dbReference type="Pfam" id="PF07859">
    <property type="entry name" value="Abhydrolase_3"/>
    <property type="match status" value="1"/>
</dbReference>
<evidence type="ECO:0000313" key="4">
    <source>
        <dbReference type="Proteomes" id="UP000613580"/>
    </source>
</evidence>